<dbReference type="EMBL" id="JAAQTO010000047">
    <property type="protein sequence ID" value="NIC06996.1"/>
    <property type="molecule type" value="Genomic_DNA"/>
</dbReference>
<evidence type="ECO:0000313" key="2">
    <source>
        <dbReference type="Proteomes" id="UP001318321"/>
    </source>
</evidence>
<evidence type="ECO:0000313" key="1">
    <source>
        <dbReference type="EMBL" id="NIC06996.1"/>
    </source>
</evidence>
<proteinExistence type="predicted"/>
<protein>
    <submittedName>
        <fullName evidence="1">Uncharacterized protein</fullName>
    </submittedName>
</protein>
<organism evidence="1 2">
    <name type="scientific">Billgrantia bachuensis</name>
    <dbReference type="NCBI Taxonomy" id="2717286"/>
    <lineage>
        <taxon>Bacteria</taxon>
        <taxon>Pseudomonadati</taxon>
        <taxon>Pseudomonadota</taxon>
        <taxon>Gammaproteobacteria</taxon>
        <taxon>Oceanospirillales</taxon>
        <taxon>Halomonadaceae</taxon>
        <taxon>Billgrantia</taxon>
    </lineage>
</organism>
<keyword evidence="2" id="KW-1185">Reference proteome</keyword>
<accession>A0ABX0PU86</accession>
<name>A0ABX0PU86_9GAMM</name>
<reference evidence="1 2" key="1">
    <citation type="submission" date="2020-03" db="EMBL/GenBank/DDBJ databases">
        <title>Identification of Halomonas strains.</title>
        <authorList>
            <person name="Xiao Z."/>
            <person name="Dong F."/>
            <person name="Wang Z."/>
            <person name="Zhao J.-Y."/>
        </authorList>
    </citation>
    <scope>NUCLEOTIDE SEQUENCE [LARGE SCALE GENOMIC DNA]</scope>
    <source>
        <strain evidence="1 2">DX6</strain>
    </source>
</reference>
<dbReference type="RefSeq" id="WP_167117321.1">
    <property type="nucleotide sequence ID" value="NZ_JAAQTO010000047.1"/>
</dbReference>
<sequence>MPYCFNTANRGANPSLQICDATSGSVRLAWKYPRQDTCVSEEEWALLQLRREEAIHDLFRRSFLLTSERYLKGEL</sequence>
<gene>
    <name evidence="1" type="ORF">HBJ55_16320</name>
</gene>
<dbReference type="Proteomes" id="UP001318321">
    <property type="component" value="Unassembled WGS sequence"/>
</dbReference>
<comment type="caution">
    <text evidence="1">The sequence shown here is derived from an EMBL/GenBank/DDBJ whole genome shotgun (WGS) entry which is preliminary data.</text>
</comment>